<name>A0A058ZPQ6_9RHOB</name>
<accession>A0A058ZPQ6</accession>
<dbReference type="Proteomes" id="UP000024836">
    <property type="component" value="Unassembled WGS sequence"/>
</dbReference>
<dbReference type="AlphaFoldDB" id="A0A058ZPQ6"/>
<evidence type="ECO:0000256" key="1">
    <source>
        <dbReference type="SAM" id="Phobius"/>
    </source>
</evidence>
<proteinExistence type="predicted"/>
<protein>
    <submittedName>
        <fullName evidence="2">Uncharacterized protein</fullName>
    </submittedName>
</protein>
<feature type="transmembrane region" description="Helical" evidence="1">
    <location>
        <begin position="201"/>
        <end position="224"/>
    </location>
</feature>
<keyword evidence="1" id="KW-0472">Membrane</keyword>
<evidence type="ECO:0000313" key="3">
    <source>
        <dbReference type="Proteomes" id="UP000024836"/>
    </source>
</evidence>
<feature type="transmembrane region" description="Helical" evidence="1">
    <location>
        <begin position="337"/>
        <end position="354"/>
    </location>
</feature>
<keyword evidence="1" id="KW-0812">Transmembrane</keyword>
<evidence type="ECO:0000313" key="2">
    <source>
        <dbReference type="EMBL" id="KCV83563.1"/>
    </source>
</evidence>
<reference evidence="2 3" key="1">
    <citation type="submission" date="2013-04" db="EMBL/GenBank/DDBJ databases">
        <title>Shimia sp. 22II-S11-Z10 Genome Sequencing.</title>
        <authorList>
            <person name="Lai Q."/>
            <person name="Li G."/>
            <person name="Shao Z."/>
        </authorList>
    </citation>
    <scope>NUCLEOTIDE SEQUENCE [LARGE SCALE GENOMIC DNA]</scope>
    <source>
        <strain evidence="3">22II-S11-Z10</strain>
    </source>
</reference>
<keyword evidence="1" id="KW-1133">Transmembrane helix</keyword>
<gene>
    <name evidence="2" type="ORF">ATO10_02345</name>
</gene>
<organism evidence="2 3">
    <name type="scientific">Actibacterium atlanticum</name>
    <dbReference type="NCBI Taxonomy" id="1461693"/>
    <lineage>
        <taxon>Bacteria</taxon>
        <taxon>Pseudomonadati</taxon>
        <taxon>Pseudomonadota</taxon>
        <taxon>Alphaproteobacteria</taxon>
        <taxon>Rhodobacterales</taxon>
        <taxon>Roseobacteraceae</taxon>
        <taxon>Actibacterium</taxon>
    </lineage>
</organism>
<dbReference type="EMBL" id="AQQY01000001">
    <property type="protein sequence ID" value="KCV83563.1"/>
    <property type="molecule type" value="Genomic_DNA"/>
</dbReference>
<keyword evidence="3" id="KW-1185">Reference proteome</keyword>
<sequence length="378" mass="43225">MKQNCWFFDWAPYPTAARMIDTFGGSVTLTGFDEIENSEYLPPVVRYWRRMDGLFVFNIIFDENNSLGSALLSNTDCIKLAGLAATEIKIKLGIRPKSLTSCNLLSKWRSQDWPTISLRPIKLADANELTPENVQEVLSDDARLSKLRSIPAGKTLLSEPLALFHYRRRFSDIFEKGYEVRDVLRDYRPSLARRLGLPFRLYTWHAPVVGVVLYACLLAFWHYARSSYANEHTEGGLTNEDIQRTVTDYFDNISIVCLVVLVWLMLSIVLIRRNRTLRAIQKATEILRFGNIYCCVLSNVASSSNDADAPYYTEGDFSDAIDVLTDLKENEIEKRRTNFVLIGLCILFFSVPMFNDLGPGILGEYVRDYVTKFLELRG</sequence>
<comment type="caution">
    <text evidence="2">The sequence shown here is derived from an EMBL/GenBank/DDBJ whole genome shotgun (WGS) entry which is preliminary data.</text>
</comment>
<feature type="transmembrane region" description="Helical" evidence="1">
    <location>
        <begin position="253"/>
        <end position="271"/>
    </location>
</feature>